<dbReference type="PANTHER" id="PTHR10622:SF10">
    <property type="entry name" value="HET DOMAIN-CONTAINING PROTEIN"/>
    <property type="match status" value="1"/>
</dbReference>
<accession>A0ABR1T623</accession>
<dbReference type="Proteomes" id="UP001444661">
    <property type="component" value="Unassembled WGS sequence"/>
</dbReference>
<organism evidence="2 3">
    <name type="scientific">Apiospora rasikravindrae</name>
    <dbReference type="NCBI Taxonomy" id="990691"/>
    <lineage>
        <taxon>Eukaryota</taxon>
        <taxon>Fungi</taxon>
        <taxon>Dikarya</taxon>
        <taxon>Ascomycota</taxon>
        <taxon>Pezizomycotina</taxon>
        <taxon>Sordariomycetes</taxon>
        <taxon>Xylariomycetidae</taxon>
        <taxon>Amphisphaeriales</taxon>
        <taxon>Apiosporaceae</taxon>
        <taxon>Apiospora</taxon>
    </lineage>
</organism>
<feature type="domain" description="Heterokaryon incompatibility" evidence="1">
    <location>
        <begin position="44"/>
        <end position="134"/>
    </location>
</feature>
<evidence type="ECO:0000313" key="3">
    <source>
        <dbReference type="Proteomes" id="UP001444661"/>
    </source>
</evidence>
<name>A0ABR1T623_9PEZI</name>
<sequence>MTEDVIDRIPKWTCLFDLFLAKPHSFYWMSWNLSFIDEKKAPDYAILSHTWEGDEVLFEGIKDGALSGWAHKQGAQKMWKSAEQALSDGLYWIWIHTLCIDKSSSAELFEAINSVFKWYGSSGLCYAYLSDVSGQLGRKDTNL</sequence>
<proteinExistence type="predicted"/>
<comment type="caution">
    <text evidence="2">The sequence shown here is derived from an EMBL/GenBank/DDBJ whole genome shotgun (WGS) entry which is preliminary data.</text>
</comment>
<keyword evidence="3" id="KW-1185">Reference proteome</keyword>
<evidence type="ECO:0000259" key="1">
    <source>
        <dbReference type="Pfam" id="PF06985"/>
    </source>
</evidence>
<gene>
    <name evidence="2" type="ORF">PG993_006568</name>
</gene>
<dbReference type="EMBL" id="JAQQWK010000005">
    <property type="protein sequence ID" value="KAK8042045.1"/>
    <property type="molecule type" value="Genomic_DNA"/>
</dbReference>
<dbReference type="PANTHER" id="PTHR10622">
    <property type="entry name" value="HET DOMAIN-CONTAINING PROTEIN"/>
    <property type="match status" value="1"/>
</dbReference>
<protein>
    <recommendedName>
        <fullName evidence="1">Heterokaryon incompatibility domain-containing protein</fullName>
    </recommendedName>
</protein>
<dbReference type="InterPro" id="IPR010730">
    <property type="entry name" value="HET"/>
</dbReference>
<reference evidence="2 3" key="1">
    <citation type="submission" date="2023-01" db="EMBL/GenBank/DDBJ databases">
        <title>Analysis of 21 Apiospora genomes using comparative genomics revels a genus with tremendous synthesis potential of carbohydrate active enzymes and secondary metabolites.</title>
        <authorList>
            <person name="Sorensen T."/>
        </authorList>
    </citation>
    <scope>NUCLEOTIDE SEQUENCE [LARGE SCALE GENOMIC DNA]</scope>
    <source>
        <strain evidence="2 3">CBS 33761</strain>
    </source>
</reference>
<dbReference type="Pfam" id="PF06985">
    <property type="entry name" value="HET"/>
    <property type="match status" value="1"/>
</dbReference>
<evidence type="ECO:0000313" key="2">
    <source>
        <dbReference type="EMBL" id="KAK8042045.1"/>
    </source>
</evidence>